<dbReference type="Pfam" id="PF13086">
    <property type="entry name" value="AAA_11"/>
    <property type="match status" value="2"/>
</dbReference>
<organism evidence="9 10">
    <name type="scientific">Tychonema bourrellyi FEM_GT703</name>
    <dbReference type="NCBI Taxonomy" id="2040638"/>
    <lineage>
        <taxon>Bacteria</taxon>
        <taxon>Bacillati</taxon>
        <taxon>Cyanobacteriota</taxon>
        <taxon>Cyanophyceae</taxon>
        <taxon>Oscillatoriophycideae</taxon>
        <taxon>Oscillatoriales</taxon>
        <taxon>Microcoleaceae</taxon>
        <taxon>Tychonema</taxon>
    </lineage>
</organism>
<dbReference type="Proteomes" id="UP000226442">
    <property type="component" value="Unassembled WGS sequence"/>
</dbReference>
<feature type="domain" description="DNA2/NAM7 helicase helicase" evidence="7">
    <location>
        <begin position="361"/>
        <end position="525"/>
    </location>
</feature>
<dbReference type="EMBL" id="NXIB02000137">
    <property type="protein sequence ID" value="PHX53952.1"/>
    <property type="molecule type" value="Genomic_DNA"/>
</dbReference>
<reference evidence="9" key="1">
    <citation type="submission" date="2017-10" db="EMBL/GenBank/DDBJ databases">
        <title>Draft genome sequence of the planktic cyanobacteria Tychonema bourrellyi isolated from alpine lentic freshwater.</title>
        <authorList>
            <person name="Tett A."/>
            <person name="Armanini F."/>
            <person name="Asnicar F."/>
            <person name="Boscaini A."/>
            <person name="Pasolli E."/>
            <person name="Zolfo M."/>
            <person name="Donati C."/>
            <person name="Salmaso N."/>
            <person name="Segata N."/>
        </authorList>
    </citation>
    <scope>NUCLEOTIDE SEQUENCE</scope>
    <source>
        <strain evidence="9">FEM_GT703</strain>
    </source>
</reference>
<keyword evidence="6" id="KW-0175">Coiled coil</keyword>
<proteinExistence type="inferred from homology"/>
<dbReference type="InterPro" id="IPR041677">
    <property type="entry name" value="DNA2/NAM7_AAA_11"/>
</dbReference>
<dbReference type="SUPFAM" id="SSF52540">
    <property type="entry name" value="P-loop containing nucleoside triphosphate hydrolases"/>
    <property type="match status" value="1"/>
</dbReference>
<dbReference type="InterPro" id="IPR041679">
    <property type="entry name" value="DNA2/NAM7-like_C"/>
</dbReference>
<dbReference type="Pfam" id="PF13087">
    <property type="entry name" value="AAA_12"/>
    <property type="match status" value="1"/>
</dbReference>
<accession>A0A2G4EWL9</accession>
<dbReference type="Gene3D" id="3.40.50.300">
    <property type="entry name" value="P-loop containing nucleotide triphosphate hydrolases"/>
    <property type="match status" value="3"/>
</dbReference>
<sequence>MPSLVAEDWGYKFTSNRAINKFIRDVEGEAALAKYCDWESKERAEVLMSEIVSKSHNLFYVRRQQVNQRFAEEEIWELIIATDEDEFELPELLQKADRTLRLLACVRFEDGIGGLKLLDAGLVHRLRGNKDGYVLPQKLRLLGNSKAGIPRKSIANVQQLPFWDDRHIPTTEQLKVWHTFLKVEKRIAEARQFCVPFRGHNYGSSLKIITLEIDCSSATLDGYDENPLELGDFRERLKKARNEEITLFDSAPGSRSNRDGDRLGSIAEVDFEHSKLRIKLDPDLASRMAGDRYFLPKQGFLYFEAAGDISQIKRKEQALKMLTDGRSQNPYLSDFLFDATQARLPKKSIKLDRENLLNRNANADQIAAVETVLSARDLILIQGPPGTGKTTVIAEICYQIARLGGKTLIASQANLAVDNALSRLVHNPAIRALRKGKAHKVQEEGQPFLEENAIGTWLQNTAIDCEQKLLQRQTNVTYLRHLLAESERFAAYFTAESEFHNQQKHLYSSKASLEANCNYQETAYQASLAQKEEIESLFLGLESLLAAPQIDWESSEITEFLPRLKPFSEGNILVENFLANVRIAANNATQIGFSRPACGAFGIAVWLRETVAPQISEFKTAFDCADDACHAMSGVGESLLVSRQISDALSQLQLGDRQNQTNRHNLEQKIQNLELRKAEIATVVVAVAEWIQTADTQLYEVVKSCLETGALLTDEMVELPVGLLKIARSLKLPIVPPKWKVSLPDLERLQKAISHEANAGFKDIQGQQFRFSEFLHLNLSQTPIVLSVGDRTQWQQLAKDFDNYSKATPSQRKFIIEKAHTLLSNIQQIYSASLQPNNIQNTLERLAKELLHSILGNARQCMVPLKTETEQQLQKQQQLLDRLNSSLNQPEISALQHQVATAQQATNLKINEVTNLLQAIVQQPNVPEKLRTLAEQYIAQKSNIWEQPQQFIRQVDTWKASAVQLESSISDLDTFGILTIIKDSLNEHLSPLKLASEKSLQQLEELQKELSEIMAQIEQQQPTPELIVDRNWWESAWQNIPDKSKAEVSSTGLFAIDFLRKIKRQFKTWQRELEADETELNRSQNFVTDWIEKLRNPSEKDQTDLKQIYIDNANVIGITCVQAASFDFSKNFPSFDAVIIDEVSKCTPPELLIPALKGKKLVLVGDHRQLPPMFDRNTIDDIAEEIGCTGDELSFIKESLFKTLFENANDSIKQMLTTQYRMHPQIMGAINQFYEQKLNCGIAEPDEKRAHNLPGKIIQENNHILWVKTPIGQGFEEERNGTSRLNVKEVDAIERLCQQMERAWYPKVANGEPPKEIGIITFYGAQLRLIQDTIEAEKFPSLSIRTGTVDIFQGMERPVIIVSTVCNNNRGDIGFAKEPERVNVAFSRAQELLVVVGCHDLFTQQTGTVGKMYQEVSKIVRYFGGFVDVSSVIN</sequence>
<evidence type="ECO:0000256" key="5">
    <source>
        <dbReference type="ARBA" id="ARBA00022840"/>
    </source>
</evidence>
<evidence type="ECO:0000313" key="10">
    <source>
        <dbReference type="Proteomes" id="UP000226442"/>
    </source>
</evidence>
<evidence type="ECO:0000256" key="3">
    <source>
        <dbReference type="ARBA" id="ARBA00022801"/>
    </source>
</evidence>
<dbReference type="PANTHER" id="PTHR43788">
    <property type="entry name" value="DNA2/NAM7 HELICASE FAMILY MEMBER"/>
    <property type="match status" value="1"/>
</dbReference>
<feature type="domain" description="DNA2/NAM7 helicase helicase" evidence="7">
    <location>
        <begin position="993"/>
        <end position="1173"/>
    </location>
</feature>
<keyword evidence="10" id="KW-1185">Reference proteome</keyword>
<dbReference type="GO" id="GO:0016787">
    <property type="term" value="F:hydrolase activity"/>
    <property type="evidence" value="ECO:0007669"/>
    <property type="project" value="UniProtKB-KW"/>
</dbReference>
<dbReference type="CDD" id="cd17934">
    <property type="entry name" value="DEXXQc_Upf1-like"/>
    <property type="match status" value="1"/>
</dbReference>
<protein>
    <submittedName>
        <fullName evidence="9">DNA helicase</fullName>
    </submittedName>
</protein>
<evidence type="ECO:0000256" key="1">
    <source>
        <dbReference type="ARBA" id="ARBA00007913"/>
    </source>
</evidence>
<keyword evidence="5" id="KW-0067">ATP-binding</keyword>
<dbReference type="RefSeq" id="WP_096829238.1">
    <property type="nucleotide sequence ID" value="NZ_NXIB02000137.1"/>
</dbReference>
<dbReference type="InterPro" id="IPR027417">
    <property type="entry name" value="P-loop_NTPase"/>
</dbReference>
<evidence type="ECO:0000256" key="6">
    <source>
        <dbReference type="SAM" id="Coils"/>
    </source>
</evidence>
<evidence type="ECO:0000256" key="4">
    <source>
        <dbReference type="ARBA" id="ARBA00022806"/>
    </source>
</evidence>
<dbReference type="InterPro" id="IPR050534">
    <property type="entry name" value="Coronavir_polyprotein_1ab"/>
</dbReference>
<dbReference type="GO" id="GO:0005524">
    <property type="term" value="F:ATP binding"/>
    <property type="evidence" value="ECO:0007669"/>
    <property type="project" value="UniProtKB-KW"/>
</dbReference>
<keyword evidence="3" id="KW-0378">Hydrolase</keyword>
<feature type="coiled-coil region" evidence="6">
    <location>
        <begin position="996"/>
        <end position="1023"/>
    </location>
</feature>
<keyword evidence="4 9" id="KW-0347">Helicase</keyword>
<feature type="domain" description="DNA2/NAM7 helicase-like C-terminal" evidence="8">
    <location>
        <begin position="1197"/>
        <end position="1399"/>
    </location>
</feature>
<evidence type="ECO:0000259" key="7">
    <source>
        <dbReference type="Pfam" id="PF13086"/>
    </source>
</evidence>
<name>A0A2G4EWL9_9CYAN</name>
<dbReference type="GO" id="GO:0043139">
    <property type="term" value="F:5'-3' DNA helicase activity"/>
    <property type="evidence" value="ECO:0007669"/>
    <property type="project" value="TreeGrafter"/>
</dbReference>
<comment type="similarity">
    <text evidence="1">Belongs to the DNA2/NAM7 helicase family.</text>
</comment>
<evidence type="ECO:0000256" key="2">
    <source>
        <dbReference type="ARBA" id="ARBA00022741"/>
    </source>
</evidence>
<keyword evidence="2" id="KW-0547">Nucleotide-binding</keyword>
<gene>
    <name evidence="9" type="ORF">CP500_018775</name>
</gene>
<dbReference type="InterPro" id="IPR047187">
    <property type="entry name" value="SF1_C_Upf1"/>
</dbReference>
<dbReference type="CDD" id="cd18808">
    <property type="entry name" value="SF1_C_Upf1"/>
    <property type="match status" value="1"/>
</dbReference>
<evidence type="ECO:0000259" key="8">
    <source>
        <dbReference type="Pfam" id="PF13087"/>
    </source>
</evidence>
<evidence type="ECO:0000313" key="9">
    <source>
        <dbReference type="EMBL" id="PHX53952.1"/>
    </source>
</evidence>
<dbReference type="OrthoDB" id="9757917at2"/>
<comment type="caution">
    <text evidence="9">The sequence shown here is derived from an EMBL/GenBank/DDBJ whole genome shotgun (WGS) entry which is preliminary data.</text>
</comment>
<dbReference type="PANTHER" id="PTHR43788:SF8">
    <property type="entry name" value="DNA-BINDING PROTEIN SMUBP-2"/>
    <property type="match status" value="1"/>
</dbReference>
<feature type="coiled-coil region" evidence="6">
    <location>
        <begin position="656"/>
        <end position="683"/>
    </location>
</feature>